<keyword evidence="1" id="KW-0472">Membrane</keyword>
<sequence length="57" mass="6703">MPQEWVALSKEVGLVWFFLTFIAIIAWAYWPSNKKELEDQARVPMDDDDEMNPNKTS</sequence>
<name>A0A1S7LI30_MAGMO</name>
<proteinExistence type="predicted"/>
<protein>
    <submittedName>
        <fullName evidence="2">Putative Cytochrome c oxidase, Cbb3-type, subunit Q (CcoQ)</fullName>
    </submittedName>
</protein>
<dbReference type="InterPro" id="IPR008621">
    <property type="entry name" value="Cbb3-typ_cyt_oxidase_comp"/>
</dbReference>
<keyword evidence="1" id="KW-1133">Transmembrane helix</keyword>
<accession>A0A1S7LI30</accession>
<dbReference type="CDD" id="cd01324">
    <property type="entry name" value="cbb3_Oxidase_CcoQ"/>
    <property type="match status" value="1"/>
</dbReference>
<gene>
    <name evidence="2" type="ORF">MAGMO_2055</name>
</gene>
<dbReference type="EMBL" id="LO017727">
    <property type="protein sequence ID" value="CRH06228.1"/>
    <property type="molecule type" value="Genomic_DNA"/>
</dbReference>
<keyword evidence="1" id="KW-0812">Transmembrane</keyword>
<evidence type="ECO:0000256" key="1">
    <source>
        <dbReference type="SAM" id="Phobius"/>
    </source>
</evidence>
<evidence type="ECO:0000313" key="2">
    <source>
        <dbReference type="EMBL" id="CRH06228.1"/>
    </source>
</evidence>
<reference evidence="2" key="1">
    <citation type="submission" date="2015-04" db="EMBL/GenBank/DDBJ databases">
        <authorList>
            <person name="Syromyatnikov M.Y."/>
            <person name="Popov V.N."/>
        </authorList>
    </citation>
    <scope>NUCLEOTIDE SEQUENCE</scope>
    <source>
        <strain evidence="2">MO-1</strain>
    </source>
</reference>
<feature type="transmembrane region" description="Helical" evidence="1">
    <location>
        <begin position="12"/>
        <end position="30"/>
    </location>
</feature>
<dbReference type="AlphaFoldDB" id="A0A1S7LI30"/>
<dbReference type="Pfam" id="PF05545">
    <property type="entry name" value="FixQ"/>
    <property type="match status" value="1"/>
</dbReference>
<organism evidence="2">
    <name type="scientific">Magnetococcus massalia (strain MO-1)</name>
    <dbReference type="NCBI Taxonomy" id="451514"/>
    <lineage>
        <taxon>Bacteria</taxon>
        <taxon>Pseudomonadati</taxon>
        <taxon>Pseudomonadota</taxon>
        <taxon>Magnetococcia</taxon>
        <taxon>Magnetococcales</taxon>
        <taxon>Magnetococcaceae</taxon>
        <taxon>Magnetococcus</taxon>
    </lineage>
</organism>